<gene>
    <name evidence="3" type="ORF">PG994_002607</name>
</gene>
<feature type="region of interest" description="Disordered" evidence="1">
    <location>
        <begin position="38"/>
        <end position="69"/>
    </location>
</feature>
<organism evidence="3 4">
    <name type="scientific">Apiospora phragmitis</name>
    <dbReference type="NCBI Taxonomy" id="2905665"/>
    <lineage>
        <taxon>Eukaryota</taxon>
        <taxon>Fungi</taxon>
        <taxon>Dikarya</taxon>
        <taxon>Ascomycota</taxon>
        <taxon>Pezizomycotina</taxon>
        <taxon>Sordariomycetes</taxon>
        <taxon>Xylariomycetidae</taxon>
        <taxon>Amphisphaeriales</taxon>
        <taxon>Apiosporaceae</taxon>
        <taxon>Apiospora</taxon>
    </lineage>
</organism>
<feature type="compositionally biased region" description="Basic and acidic residues" evidence="1">
    <location>
        <begin position="44"/>
        <end position="54"/>
    </location>
</feature>
<dbReference type="Proteomes" id="UP001480595">
    <property type="component" value="Unassembled WGS sequence"/>
</dbReference>
<sequence length="334" mass="36762">MSRNTGQFWSTLEVYQKPESSQEKIVRPDATEKITCNSYASRTEGPRELSDHRASKISSDAEGQRSKLDQRRCGLSPRVFWVMVIGINILLTAVVARGIAGGLLGRRGQSERVVLGHATASRLSALNWIGSSEARCFRCTALFYQKSGLLLMSRTVGDDWVEEIVRLNTPETQDLSVKNGTPLASVVISTRSGWEGNNTESGITLFYLDSNNHIRDLVAWPTNVSLWSQGQFWDSNVTAGDNSNLAVLGLDCSPCSNRTLLVFQRDGGDLYSIAGDDIKVKHRIVGANLGTPLAMFPATVSNMSAGIAQSQMHLFYHRDGQIDEFLFNNETKLG</sequence>
<protein>
    <recommendedName>
        <fullName evidence="5">Fucose-specific lectin</fullName>
    </recommendedName>
</protein>
<dbReference type="RefSeq" id="XP_066719871.1">
    <property type="nucleotide sequence ID" value="XM_066854016.1"/>
</dbReference>
<comment type="caution">
    <text evidence="3">The sequence shown here is derived from an EMBL/GenBank/DDBJ whole genome shotgun (WGS) entry which is preliminary data.</text>
</comment>
<evidence type="ECO:0000313" key="4">
    <source>
        <dbReference type="Proteomes" id="UP001480595"/>
    </source>
</evidence>
<keyword evidence="4" id="KW-1185">Reference proteome</keyword>
<name>A0ABR1W8G3_9PEZI</name>
<keyword evidence="2" id="KW-0812">Transmembrane</keyword>
<dbReference type="SUPFAM" id="SSF89372">
    <property type="entry name" value="Fucose-specific lectin"/>
    <property type="match status" value="1"/>
</dbReference>
<evidence type="ECO:0008006" key="5">
    <source>
        <dbReference type="Google" id="ProtNLM"/>
    </source>
</evidence>
<dbReference type="Gene3D" id="2.120.10.70">
    <property type="entry name" value="Fucose-specific lectin"/>
    <property type="match status" value="1"/>
</dbReference>
<dbReference type="GeneID" id="92087079"/>
<dbReference type="EMBL" id="JAQQWL010000003">
    <property type="protein sequence ID" value="KAK8078800.1"/>
    <property type="molecule type" value="Genomic_DNA"/>
</dbReference>
<evidence type="ECO:0000256" key="1">
    <source>
        <dbReference type="SAM" id="MobiDB-lite"/>
    </source>
</evidence>
<evidence type="ECO:0000256" key="2">
    <source>
        <dbReference type="SAM" id="Phobius"/>
    </source>
</evidence>
<keyword evidence="2" id="KW-1133">Transmembrane helix</keyword>
<accession>A0ABR1W8G3</accession>
<proteinExistence type="predicted"/>
<feature type="transmembrane region" description="Helical" evidence="2">
    <location>
        <begin position="79"/>
        <end position="100"/>
    </location>
</feature>
<evidence type="ECO:0000313" key="3">
    <source>
        <dbReference type="EMBL" id="KAK8078800.1"/>
    </source>
</evidence>
<keyword evidence="2" id="KW-0472">Membrane</keyword>
<reference evidence="3 4" key="1">
    <citation type="submission" date="2023-01" db="EMBL/GenBank/DDBJ databases">
        <title>Analysis of 21 Apiospora genomes using comparative genomics revels a genus with tremendous synthesis potential of carbohydrate active enzymes and secondary metabolites.</title>
        <authorList>
            <person name="Sorensen T."/>
        </authorList>
    </citation>
    <scope>NUCLEOTIDE SEQUENCE [LARGE SCALE GENOMIC DNA]</scope>
    <source>
        <strain evidence="3 4">CBS 135458</strain>
    </source>
</reference>